<dbReference type="SUPFAM" id="SSF49764">
    <property type="entry name" value="HSP20-like chaperones"/>
    <property type="match status" value="1"/>
</dbReference>
<dbReference type="EMBL" id="JAVFWL010000004">
    <property type="protein sequence ID" value="KAK6746760.1"/>
    <property type="molecule type" value="Genomic_DNA"/>
</dbReference>
<proteinExistence type="predicted"/>
<dbReference type="CDD" id="cd06526">
    <property type="entry name" value="metazoan_ACD"/>
    <property type="match status" value="1"/>
</dbReference>
<evidence type="ECO:0000259" key="2">
    <source>
        <dbReference type="Pfam" id="PF00011"/>
    </source>
</evidence>
<organism evidence="3 4">
    <name type="scientific">Necator americanus</name>
    <name type="common">Human hookworm</name>
    <dbReference type="NCBI Taxonomy" id="51031"/>
    <lineage>
        <taxon>Eukaryota</taxon>
        <taxon>Metazoa</taxon>
        <taxon>Ecdysozoa</taxon>
        <taxon>Nematoda</taxon>
        <taxon>Chromadorea</taxon>
        <taxon>Rhabditida</taxon>
        <taxon>Rhabditina</taxon>
        <taxon>Rhabditomorpha</taxon>
        <taxon>Strongyloidea</taxon>
        <taxon>Ancylostomatidae</taxon>
        <taxon>Bunostominae</taxon>
        <taxon>Necator</taxon>
    </lineage>
</organism>
<dbReference type="Pfam" id="PF00011">
    <property type="entry name" value="HSP20"/>
    <property type="match status" value="1"/>
</dbReference>
<dbReference type="Proteomes" id="UP001303046">
    <property type="component" value="Unassembled WGS sequence"/>
</dbReference>
<dbReference type="Gene3D" id="2.60.40.790">
    <property type="match status" value="1"/>
</dbReference>
<evidence type="ECO:0000313" key="3">
    <source>
        <dbReference type="EMBL" id="KAK6746760.1"/>
    </source>
</evidence>
<feature type="domain" description="SHSP" evidence="2">
    <location>
        <begin position="26"/>
        <end position="94"/>
    </location>
</feature>
<evidence type="ECO:0000313" key="4">
    <source>
        <dbReference type="Proteomes" id="UP001303046"/>
    </source>
</evidence>
<feature type="region of interest" description="Disordered" evidence="1">
    <location>
        <begin position="86"/>
        <end position="115"/>
    </location>
</feature>
<keyword evidence="4" id="KW-1185">Reference proteome</keyword>
<dbReference type="InterPro" id="IPR001436">
    <property type="entry name" value="Alpha-crystallin/sHSP_animal"/>
</dbReference>
<dbReference type="InterPro" id="IPR008978">
    <property type="entry name" value="HSP20-like_chaperone"/>
</dbReference>
<dbReference type="InterPro" id="IPR002068">
    <property type="entry name" value="A-crystallin/Hsp20_dom"/>
</dbReference>
<accession>A0ABR1DA25</accession>
<protein>
    <recommendedName>
        <fullName evidence="2">SHSP domain-containing protein</fullName>
    </recommendedName>
</protein>
<dbReference type="PRINTS" id="PR00299">
    <property type="entry name" value="ACRYSTALLIN"/>
</dbReference>
<reference evidence="3 4" key="1">
    <citation type="submission" date="2023-08" db="EMBL/GenBank/DDBJ databases">
        <title>A Necator americanus chromosomal reference genome.</title>
        <authorList>
            <person name="Ilik V."/>
            <person name="Petrzelkova K.J."/>
            <person name="Pardy F."/>
            <person name="Fuh T."/>
            <person name="Niatou-Singa F.S."/>
            <person name="Gouil Q."/>
            <person name="Baker L."/>
            <person name="Ritchie M.E."/>
            <person name="Jex A.R."/>
            <person name="Gazzola D."/>
            <person name="Li H."/>
            <person name="Toshio Fujiwara R."/>
            <person name="Zhan B."/>
            <person name="Aroian R.V."/>
            <person name="Pafco B."/>
            <person name="Schwarz E.M."/>
        </authorList>
    </citation>
    <scope>NUCLEOTIDE SEQUENCE [LARGE SCALE GENOMIC DNA]</scope>
    <source>
        <strain evidence="3 4">Aroian</strain>
        <tissue evidence="3">Whole animal</tissue>
    </source>
</reference>
<sequence>MSVPVERRQSWDWPLQSNDEFVGLIDDDTHFEVSLEAKYFTAKEIEVKTIGDLIEIHMDHEARGNDITNVSRSITRCYKLPAGVDPSTLKSNLDKHDQQQELPISAEDDKAGQLT</sequence>
<name>A0ABR1DA25_NECAM</name>
<gene>
    <name evidence="3" type="primary">Necator_chrIV.g13471</name>
    <name evidence="3" type="ORF">RB195_000180</name>
</gene>
<evidence type="ECO:0000256" key="1">
    <source>
        <dbReference type="SAM" id="MobiDB-lite"/>
    </source>
</evidence>
<comment type="caution">
    <text evidence="3">The sequence shown here is derived from an EMBL/GenBank/DDBJ whole genome shotgun (WGS) entry which is preliminary data.</text>
</comment>
<dbReference type="PANTHER" id="PTHR45640">
    <property type="entry name" value="HEAT SHOCK PROTEIN HSP-12.2-RELATED"/>
    <property type="match status" value="1"/>
</dbReference>
<dbReference type="PANTHER" id="PTHR45640:SF35">
    <property type="entry name" value="HEAT SHOCK PROTEIN HSP-12.2"/>
    <property type="match status" value="1"/>
</dbReference>